<dbReference type="Gene3D" id="1.20.58.1290">
    <property type="entry name" value="CarD-like, C-terminal domain"/>
    <property type="match status" value="1"/>
</dbReference>
<dbReference type="Proteomes" id="UP000053060">
    <property type="component" value="Unassembled WGS sequence"/>
</dbReference>
<sequence>MQFSTGQIVVHPHHGPATVSAIITRTIKQSPVPYLQLKIHRSDLMVAVPVGKAEEIGLRNVYDSSELAELFAILHAPTEHEEQTWSRRFKNNREKLNVGDLHVTAAVVRDLTRRGHQKGLSAGEKGMLKTAHGSILAELSLGMSLSDEQAEELLESAILSSEPTPEERRLVAAG</sequence>
<dbReference type="InterPro" id="IPR052531">
    <property type="entry name" value="CarD-like_regulator"/>
</dbReference>
<evidence type="ECO:0000313" key="2">
    <source>
        <dbReference type="EMBL" id="KSZ59004.1"/>
    </source>
</evidence>
<dbReference type="SMART" id="SM01058">
    <property type="entry name" value="CarD_TRCF"/>
    <property type="match status" value="1"/>
</dbReference>
<accession>A0A0V9ULV9</accession>
<dbReference type="Gene3D" id="2.40.10.170">
    <property type="match status" value="1"/>
</dbReference>
<dbReference type="InterPro" id="IPR003711">
    <property type="entry name" value="CarD-like/TRCF_RID"/>
</dbReference>
<feature type="domain" description="CarD-like/TRCF RNAP-interacting" evidence="1">
    <location>
        <begin position="2"/>
        <end position="112"/>
    </location>
</feature>
<protein>
    <recommendedName>
        <fullName evidence="1">CarD-like/TRCF RNAP-interacting domain-containing protein</fullName>
    </recommendedName>
</protein>
<name>A0A0V9ULV9_9NOCA</name>
<comment type="caution">
    <text evidence="2">The sequence shown here is derived from an EMBL/GenBank/DDBJ whole genome shotgun (WGS) entry which is preliminary data.</text>
</comment>
<dbReference type="SUPFAM" id="SSF141259">
    <property type="entry name" value="CarD-like"/>
    <property type="match status" value="1"/>
</dbReference>
<dbReference type="PATRIC" id="fig|1441730.3.peg.2166"/>
<reference evidence="3" key="1">
    <citation type="submission" date="2015-01" db="EMBL/GenBank/DDBJ databases">
        <title>Draft genome sequence of Rhodococcus pyridinivorans strain KG-16, a hydrocarbon-degrading bacterium.</title>
        <authorList>
            <person name="Aggarwal R.K."/>
            <person name="Dawar C."/>
        </authorList>
    </citation>
    <scope>NUCLEOTIDE SEQUENCE [LARGE SCALE GENOMIC DNA]</scope>
    <source>
        <strain evidence="3">KG-16</strain>
    </source>
</reference>
<dbReference type="EMBL" id="AZXY01000004">
    <property type="protein sequence ID" value="KSZ59004.1"/>
    <property type="molecule type" value="Genomic_DNA"/>
</dbReference>
<dbReference type="Pfam" id="PF02559">
    <property type="entry name" value="CarD_TRCF_RID"/>
    <property type="match status" value="1"/>
</dbReference>
<evidence type="ECO:0000313" key="3">
    <source>
        <dbReference type="Proteomes" id="UP000053060"/>
    </source>
</evidence>
<dbReference type="PANTHER" id="PTHR38447">
    <property type="entry name" value="TRANSCRIPTION FACTOR YDEB-RELATED"/>
    <property type="match status" value="1"/>
</dbReference>
<dbReference type="InterPro" id="IPR048792">
    <property type="entry name" value="CarD_C"/>
</dbReference>
<dbReference type="AlphaFoldDB" id="A0A0V9ULV9"/>
<organism evidence="2 3">
    <name type="scientific">Rhodococcus pyridinivorans KG-16</name>
    <dbReference type="NCBI Taxonomy" id="1441730"/>
    <lineage>
        <taxon>Bacteria</taxon>
        <taxon>Bacillati</taxon>
        <taxon>Actinomycetota</taxon>
        <taxon>Actinomycetes</taxon>
        <taxon>Mycobacteriales</taxon>
        <taxon>Nocardiaceae</taxon>
        <taxon>Rhodococcus</taxon>
    </lineage>
</organism>
<evidence type="ECO:0000259" key="1">
    <source>
        <dbReference type="SMART" id="SM01058"/>
    </source>
</evidence>
<reference evidence="2 3" key="2">
    <citation type="journal article" date="2016" name="Genome Announc.">
        <title>Draft Genome Sequence of a Versatile Hydrocarbon-Degrading Bacterium, Rhodococcus pyridinivorans Strain KG-16, Collected from Oil Fields in India.</title>
        <authorList>
            <person name="Aggarwal R.K."/>
            <person name="Dawar C."/>
            <person name="Phanindranath R."/>
            <person name="Mutnuri L."/>
            <person name="Dayal A.M."/>
        </authorList>
    </citation>
    <scope>NUCLEOTIDE SEQUENCE [LARGE SCALE GENOMIC DNA]</scope>
    <source>
        <strain evidence="2 3">KG-16</strain>
    </source>
</reference>
<gene>
    <name evidence="2" type="ORF">Z045_10405</name>
</gene>
<dbReference type="InterPro" id="IPR042215">
    <property type="entry name" value="CarD-like_C"/>
</dbReference>
<dbReference type="InterPro" id="IPR036101">
    <property type="entry name" value="CarD-like/TRCF_RID_sf"/>
</dbReference>
<dbReference type="PANTHER" id="PTHR38447:SF1">
    <property type="entry name" value="RNA POLYMERASE-BINDING TRANSCRIPTION FACTOR CARD"/>
    <property type="match status" value="1"/>
</dbReference>
<dbReference type="GO" id="GO:0009303">
    <property type="term" value="P:rRNA transcription"/>
    <property type="evidence" value="ECO:0007669"/>
    <property type="project" value="TreeGrafter"/>
</dbReference>
<proteinExistence type="predicted"/>
<dbReference type="Pfam" id="PF21095">
    <property type="entry name" value="CarD_C"/>
    <property type="match status" value="1"/>
</dbReference>
<dbReference type="RefSeq" id="WP_060651779.1">
    <property type="nucleotide sequence ID" value="NZ_AZXY01000004.1"/>
</dbReference>